<sequence>SGRHGQWWSPLAWSTEGTSGHSFRQQLDAMGQLPARCVSIHVVLECVCWREQLLGDILCFLHQPDDKLLMEQSSDFLRTLCTCFCLDMEKIACWVQLLVRSAWLYLPQLCHCQLTVLPSSHSCMFQLTGASKMNIFTEIIFAVQQGSSVACLSH</sequence>
<proteinExistence type="predicted"/>
<dbReference type="AlphaFoldDB" id="A0A7K9DDF2"/>
<reference evidence="1 2" key="1">
    <citation type="submission" date="2019-09" db="EMBL/GenBank/DDBJ databases">
        <title>Bird 10,000 Genomes (B10K) Project - Family phase.</title>
        <authorList>
            <person name="Zhang G."/>
        </authorList>
    </citation>
    <scope>NUCLEOTIDE SEQUENCE [LARGE SCALE GENOMIC DNA]</scope>
    <source>
        <strain evidence="1">B10K-DU-001-23</strain>
        <tissue evidence="1">Muscle</tissue>
    </source>
</reference>
<feature type="non-terminal residue" evidence="1">
    <location>
        <position position="1"/>
    </location>
</feature>
<dbReference type="OrthoDB" id="9390510at2759"/>
<gene>
    <name evidence="1" type="primary">Itpripl1_0</name>
    <name evidence="1" type="ORF">HEMCOM_R15320</name>
</gene>
<dbReference type="EMBL" id="VWZJ01009050">
    <property type="protein sequence ID" value="NXG62504.1"/>
    <property type="molecule type" value="Genomic_DNA"/>
</dbReference>
<dbReference type="Proteomes" id="UP000518305">
    <property type="component" value="Unassembled WGS sequence"/>
</dbReference>
<organism evidence="1 2">
    <name type="scientific">Hemiprocne comata</name>
    <dbReference type="NCBI Taxonomy" id="243314"/>
    <lineage>
        <taxon>Eukaryota</taxon>
        <taxon>Metazoa</taxon>
        <taxon>Chordata</taxon>
        <taxon>Craniata</taxon>
        <taxon>Vertebrata</taxon>
        <taxon>Euteleostomi</taxon>
        <taxon>Archelosauria</taxon>
        <taxon>Archosauria</taxon>
        <taxon>Dinosauria</taxon>
        <taxon>Saurischia</taxon>
        <taxon>Theropoda</taxon>
        <taxon>Coelurosauria</taxon>
        <taxon>Aves</taxon>
        <taxon>Neognathae</taxon>
        <taxon>Neoaves</taxon>
        <taxon>Strisores</taxon>
        <taxon>Apodiformes</taxon>
        <taxon>Apodidae</taxon>
        <taxon>Hemiprocninae</taxon>
        <taxon>Hemiprocne</taxon>
    </lineage>
</organism>
<evidence type="ECO:0000313" key="2">
    <source>
        <dbReference type="Proteomes" id="UP000518305"/>
    </source>
</evidence>
<feature type="non-terminal residue" evidence="1">
    <location>
        <position position="154"/>
    </location>
</feature>
<comment type="caution">
    <text evidence="1">The sequence shown here is derived from an EMBL/GenBank/DDBJ whole genome shotgun (WGS) entry which is preliminary data.</text>
</comment>
<accession>A0A7K9DDF2</accession>
<protein>
    <submittedName>
        <fullName evidence="1">IPIL1 protein</fullName>
    </submittedName>
</protein>
<evidence type="ECO:0000313" key="1">
    <source>
        <dbReference type="EMBL" id="NXG62504.1"/>
    </source>
</evidence>
<name>A0A7K9DDF2_9AVES</name>
<keyword evidence="2" id="KW-1185">Reference proteome</keyword>